<keyword evidence="16" id="KW-1185">Reference proteome</keyword>
<keyword evidence="10" id="KW-1015">Disulfide bond</keyword>
<dbReference type="InterPro" id="IPR035427">
    <property type="entry name" value="Tim10-like_dom_sf"/>
</dbReference>
<dbReference type="AlphaFoldDB" id="A0A3B5KH83"/>
<evidence type="ECO:0000256" key="7">
    <source>
        <dbReference type="ARBA" id="ARBA00023010"/>
    </source>
</evidence>
<keyword evidence="9" id="KW-0472">Membrane</keyword>
<reference evidence="15" key="2">
    <citation type="submission" date="2025-08" db="UniProtKB">
        <authorList>
            <consortium name="Ensembl"/>
        </authorList>
    </citation>
    <scope>IDENTIFICATION</scope>
</reference>
<evidence type="ECO:0000256" key="1">
    <source>
        <dbReference type="ARBA" id="ARBA00004637"/>
    </source>
</evidence>
<dbReference type="InParanoid" id="A0A3B5KH83"/>
<keyword evidence="3" id="KW-0479">Metal-binding</keyword>
<dbReference type="PANTHER" id="PTHR13172">
    <property type="entry name" value="MITOCHONDRIAL IMPORT INNER MEMBRANE TRANSLOCASE SUBUNIT TIM9B"/>
    <property type="match status" value="1"/>
</dbReference>
<reference evidence="15" key="3">
    <citation type="submission" date="2025-09" db="UniProtKB">
        <authorList>
            <consortium name="Ensembl"/>
        </authorList>
    </citation>
    <scope>IDENTIFICATION</scope>
</reference>
<evidence type="ECO:0000256" key="11">
    <source>
        <dbReference type="ARBA" id="ARBA00039820"/>
    </source>
</evidence>
<dbReference type="OMA" id="MMDPDQQ"/>
<evidence type="ECO:0000256" key="4">
    <source>
        <dbReference type="ARBA" id="ARBA00022792"/>
    </source>
</evidence>
<evidence type="ECO:0000256" key="9">
    <source>
        <dbReference type="ARBA" id="ARBA00023136"/>
    </source>
</evidence>
<dbReference type="GeneTree" id="ENSGT00450000040326"/>
<keyword evidence="8" id="KW-0496">Mitochondrion</keyword>
<keyword evidence="5" id="KW-0862">Zinc</keyword>
<feature type="compositionally biased region" description="Polar residues" evidence="13">
    <location>
        <begin position="142"/>
        <end position="151"/>
    </location>
</feature>
<keyword evidence="7" id="KW-0811">Translocation</keyword>
<reference evidence="15 16" key="1">
    <citation type="journal article" date="2011" name="Genome Biol. Evol.">
        <title>Integration of the genetic map and genome assembly of fugu facilitates insights into distinct features of genome evolution in teleosts and mammals.</title>
        <authorList>
            <person name="Kai W."/>
            <person name="Kikuchi K."/>
            <person name="Tohari S."/>
            <person name="Chew A.K."/>
            <person name="Tay A."/>
            <person name="Fujiwara A."/>
            <person name="Hosoya S."/>
            <person name="Suetake H."/>
            <person name="Naruse K."/>
            <person name="Brenner S."/>
            <person name="Suzuki Y."/>
            <person name="Venkatesh B."/>
        </authorList>
    </citation>
    <scope>NUCLEOTIDE SEQUENCE [LARGE SCALE GENOMIC DNA]</scope>
</reference>
<proteinExistence type="predicted"/>
<keyword evidence="2" id="KW-0813">Transport</keyword>
<feature type="domain" description="Tim10-like" evidence="14">
    <location>
        <begin position="5"/>
        <end position="64"/>
    </location>
</feature>
<evidence type="ECO:0000313" key="16">
    <source>
        <dbReference type="Proteomes" id="UP000005226"/>
    </source>
</evidence>
<dbReference type="InterPro" id="IPR004217">
    <property type="entry name" value="Tim10-like"/>
</dbReference>
<feature type="compositionally biased region" description="Low complexity" evidence="13">
    <location>
        <begin position="109"/>
        <end position="119"/>
    </location>
</feature>
<protein>
    <recommendedName>
        <fullName evidence="11">Mitochondrial import inner membrane translocase subunit Tim10 B</fullName>
    </recommendedName>
    <alternativeName>
        <fullName evidence="12">Mitochondrial import inner membrane translocase subunit Tim9 B</fullName>
    </alternativeName>
</protein>
<evidence type="ECO:0000256" key="12">
    <source>
        <dbReference type="ARBA" id="ARBA00042115"/>
    </source>
</evidence>
<organism evidence="15 16">
    <name type="scientific">Takifugu rubripes</name>
    <name type="common">Japanese pufferfish</name>
    <name type="synonym">Fugu rubripes</name>
    <dbReference type="NCBI Taxonomy" id="31033"/>
    <lineage>
        <taxon>Eukaryota</taxon>
        <taxon>Metazoa</taxon>
        <taxon>Chordata</taxon>
        <taxon>Craniata</taxon>
        <taxon>Vertebrata</taxon>
        <taxon>Euteleostomi</taxon>
        <taxon>Actinopterygii</taxon>
        <taxon>Neopterygii</taxon>
        <taxon>Teleostei</taxon>
        <taxon>Neoteleostei</taxon>
        <taxon>Acanthomorphata</taxon>
        <taxon>Eupercaria</taxon>
        <taxon>Tetraodontiformes</taxon>
        <taxon>Tetradontoidea</taxon>
        <taxon>Tetraodontidae</taxon>
        <taxon>Takifugu</taxon>
    </lineage>
</organism>
<dbReference type="OrthoDB" id="1551503at2759"/>
<dbReference type="Ensembl" id="ENSTRUT00000052840.2">
    <property type="protein sequence ID" value="ENSTRUP00000054737.1"/>
    <property type="gene ID" value="ENSTRUG00000022661.2"/>
</dbReference>
<accession>A0A3B5KH83</accession>
<evidence type="ECO:0000313" key="15">
    <source>
        <dbReference type="Ensembl" id="ENSTRUP00000054737.1"/>
    </source>
</evidence>
<evidence type="ECO:0000256" key="13">
    <source>
        <dbReference type="SAM" id="MobiDB-lite"/>
    </source>
</evidence>
<feature type="region of interest" description="Disordered" evidence="13">
    <location>
        <begin position="76"/>
        <end position="231"/>
    </location>
</feature>
<gene>
    <name evidence="15" type="primary">timm10b</name>
</gene>
<dbReference type="GO" id="GO:0005743">
    <property type="term" value="C:mitochondrial inner membrane"/>
    <property type="evidence" value="ECO:0007669"/>
    <property type="project" value="UniProtKB-SubCell"/>
</dbReference>
<evidence type="ECO:0000256" key="6">
    <source>
        <dbReference type="ARBA" id="ARBA00022927"/>
    </source>
</evidence>
<keyword evidence="6" id="KW-0653">Protein transport</keyword>
<name>A0A3B5KH83_TAKRU</name>
<feature type="compositionally biased region" description="Low complexity" evidence="13">
    <location>
        <begin position="156"/>
        <end position="166"/>
    </location>
</feature>
<dbReference type="STRING" id="31033.ENSTRUP00000054737"/>
<dbReference type="Pfam" id="PF02953">
    <property type="entry name" value="zf-Tim10_DDP"/>
    <property type="match status" value="1"/>
</dbReference>
<evidence type="ECO:0000256" key="8">
    <source>
        <dbReference type="ARBA" id="ARBA00023128"/>
    </source>
</evidence>
<feature type="compositionally biased region" description="Polar residues" evidence="13">
    <location>
        <begin position="208"/>
        <end position="231"/>
    </location>
</feature>
<keyword evidence="4" id="KW-0999">Mitochondrion inner membrane</keyword>
<dbReference type="RefSeq" id="XP_011610009.1">
    <property type="nucleotide sequence ID" value="XM_011611707.2"/>
</dbReference>
<evidence type="ECO:0000256" key="3">
    <source>
        <dbReference type="ARBA" id="ARBA00022723"/>
    </source>
</evidence>
<dbReference type="KEGG" id="tru:101061363"/>
<evidence type="ECO:0000259" key="14">
    <source>
        <dbReference type="Pfam" id="PF02953"/>
    </source>
</evidence>
<dbReference type="GO" id="GO:0015031">
    <property type="term" value="P:protein transport"/>
    <property type="evidence" value="ECO:0007669"/>
    <property type="project" value="UniProtKB-KW"/>
</dbReference>
<evidence type="ECO:0000256" key="10">
    <source>
        <dbReference type="ARBA" id="ARBA00023157"/>
    </source>
</evidence>
<feature type="compositionally biased region" description="Low complexity" evidence="13">
    <location>
        <begin position="85"/>
        <end position="100"/>
    </location>
</feature>
<dbReference type="GO" id="GO:0046872">
    <property type="term" value="F:metal ion binding"/>
    <property type="evidence" value="ECO:0007669"/>
    <property type="project" value="UniProtKB-KW"/>
</dbReference>
<dbReference type="GeneID" id="101061363"/>
<dbReference type="Gene3D" id="1.10.287.810">
    <property type="entry name" value="Mitochondrial import inner membrane translocase subunit tim13 like domains"/>
    <property type="match status" value="1"/>
</dbReference>
<dbReference type="InterPro" id="IPR050673">
    <property type="entry name" value="Mito_inner_translocase_sub"/>
</dbReference>
<dbReference type="FunFam" id="1.10.287.810:FF:000006">
    <property type="entry name" value="mitochondrial import inner membrane translocase subunit Tim10 B"/>
    <property type="match status" value="1"/>
</dbReference>
<sequence>MDPDQQLRNLRDFLLVYNRMTEICFQRCSSNFNYRNLTMDEERCVDNCAGKLIRSNHRLMGTYVQLMPRMVQRRMEEMESKAAENAKAAEALASSSAQASPVAQSYGTSPSPLEEPPLLTASVTDDARGSLAKPPAFDTENNRLGSQSATASEGKLPAAAPLTPATEEGWLNNPGKGPSYAASLPQPPIANAQITLESSPPVVMATPKRSSSADGLTVSKSAENPLSSGQQ</sequence>
<dbReference type="SUPFAM" id="SSF144122">
    <property type="entry name" value="Tim10-like"/>
    <property type="match status" value="1"/>
</dbReference>
<evidence type="ECO:0000256" key="2">
    <source>
        <dbReference type="ARBA" id="ARBA00022448"/>
    </source>
</evidence>
<dbReference type="CTD" id="26515"/>
<evidence type="ECO:0000256" key="5">
    <source>
        <dbReference type="ARBA" id="ARBA00022833"/>
    </source>
</evidence>
<comment type="subcellular location">
    <subcellularLocation>
        <location evidence="1">Mitochondrion inner membrane</location>
        <topology evidence="1">Peripheral membrane protein</topology>
    </subcellularLocation>
</comment>
<dbReference type="Proteomes" id="UP000005226">
    <property type="component" value="Chromosome 15"/>
</dbReference>